<dbReference type="OrthoDB" id="332621at2759"/>
<dbReference type="InParanoid" id="F0VBG9"/>
<sequence>MFHIEGDGELAFIAPGIVFRPGDLEGRELILRDLDECLVVVADKIPAARVRRLRTCLVLSQEAVFGPQLLELRVVARHSVEADRTETKREDETAESERCAVPPRSEQPQGLEPACLWQDVKDFDWIKKQASPHWKAVPLCPPFNFSLAPLTLHVEAQNSGLTAPPRSVPGQVLEPNAPEWFSIAALRAAASAGALALRAAREATAGDRSVSLPEDEEEDEI</sequence>
<dbReference type="AlphaFoldDB" id="F0VBG9"/>
<dbReference type="GeneID" id="13439939"/>
<dbReference type="VEuPathDB" id="ToxoDB:NCLIV_040280"/>
<accession>F0VBG9</accession>
<evidence type="ECO:0000313" key="3">
    <source>
        <dbReference type="Proteomes" id="UP000007494"/>
    </source>
</evidence>
<evidence type="ECO:0000313" key="2">
    <source>
        <dbReference type="EMBL" id="CBZ50953.1"/>
    </source>
</evidence>
<proteinExistence type="predicted"/>
<keyword evidence="3" id="KW-1185">Reference proteome</keyword>
<name>F0VBG9_NEOCL</name>
<reference evidence="3" key="1">
    <citation type="journal article" date="2012" name="PLoS Pathog.">
        <title>Comparative genomics of the apicomplexan parasites Toxoplasma gondii and Neospora caninum: Coccidia differing in host range and transmission strategy.</title>
        <authorList>
            <person name="Reid A.J."/>
            <person name="Vermont S.J."/>
            <person name="Cotton J.A."/>
            <person name="Harris D."/>
            <person name="Hill-Cawthorne G.A."/>
            <person name="Konen-Waisman S."/>
            <person name="Latham S.M."/>
            <person name="Mourier T."/>
            <person name="Norton R."/>
            <person name="Quail M.A."/>
            <person name="Sanders M."/>
            <person name="Shanmugam D."/>
            <person name="Sohal A."/>
            <person name="Wasmuth J.D."/>
            <person name="Brunk B."/>
            <person name="Grigg M.E."/>
            <person name="Howard J.C."/>
            <person name="Parkinson J."/>
            <person name="Roos D.S."/>
            <person name="Trees A.J."/>
            <person name="Berriman M."/>
            <person name="Pain A."/>
            <person name="Wastling J.M."/>
        </authorList>
    </citation>
    <scope>NUCLEOTIDE SEQUENCE [LARGE SCALE GENOMIC DNA]</scope>
    <source>
        <strain evidence="3">Liverpool</strain>
    </source>
</reference>
<dbReference type="EMBL" id="FR823385">
    <property type="protein sequence ID" value="CBZ50953.1"/>
    <property type="molecule type" value="Genomic_DNA"/>
</dbReference>
<feature type="region of interest" description="Disordered" evidence="1">
    <location>
        <begin position="81"/>
        <end position="107"/>
    </location>
</feature>
<organism evidence="2 3">
    <name type="scientific">Neospora caninum (strain Liverpool)</name>
    <dbReference type="NCBI Taxonomy" id="572307"/>
    <lineage>
        <taxon>Eukaryota</taxon>
        <taxon>Sar</taxon>
        <taxon>Alveolata</taxon>
        <taxon>Apicomplexa</taxon>
        <taxon>Conoidasida</taxon>
        <taxon>Coccidia</taxon>
        <taxon>Eucoccidiorida</taxon>
        <taxon>Eimeriorina</taxon>
        <taxon>Sarcocystidae</taxon>
        <taxon>Neospora</taxon>
    </lineage>
</organism>
<protein>
    <submittedName>
        <fullName evidence="2">Uncharacterized protein</fullName>
    </submittedName>
</protein>
<feature type="compositionally biased region" description="Basic and acidic residues" evidence="1">
    <location>
        <begin position="81"/>
        <end position="98"/>
    </location>
</feature>
<dbReference type="Proteomes" id="UP000007494">
    <property type="component" value="Chromosome IX"/>
</dbReference>
<gene>
    <name evidence="2" type="ORF">NCLIV_040280</name>
</gene>
<dbReference type="InterPro" id="IPR016098">
    <property type="entry name" value="CAP/MinC_C"/>
</dbReference>
<evidence type="ECO:0000256" key="1">
    <source>
        <dbReference type="SAM" id="MobiDB-lite"/>
    </source>
</evidence>
<dbReference type="Gene3D" id="2.160.20.70">
    <property type="match status" value="1"/>
</dbReference>
<dbReference type="eggNOG" id="KOG2512">
    <property type="taxonomic scope" value="Eukaryota"/>
</dbReference>
<dbReference type="RefSeq" id="XP_003880986.1">
    <property type="nucleotide sequence ID" value="XM_003880937.1"/>
</dbReference>